<reference evidence="1" key="1">
    <citation type="submission" date="2024-09" db="EMBL/GenBank/DDBJ databases">
        <title>Black Yeasts Isolated from many extreme environments.</title>
        <authorList>
            <person name="Coleine C."/>
            <person name="Stajich J.E."/>
            <person name="Selbmann L."/>
        </authorList>
    </citation>
    <scope>NUCLEOTIDE SEQUENCE</scope>
    <source>
        <strain evidence="1">CCFEE 5737</strain>
    </source>
</reference>
<gene>
    <name evidence="1" type="ORF">LTS18_006800</name>
</gene>
<organism evidence="1 2">
    <name type="scientific">Coniosporium uncinatum</name>
    <dbReference type="NCBI Taxonomy" id="93489"/>
    <lineage>
        <taxon>Eukaryota</taxon>
        <taxon>Fungi</taxon>
        <taxon>Dikarya</taxon>
        <taxon>Ascomycota</taxon>
        <taxon>Pezizomycotina</taxon>
        <taxon>Dothideomycetes</taxon>
        <taxon>Dothideomycetes incertae sedis</taxon>
        <taxon>Coniosporium</taxon>
    </lineage>
</organism>
<proteinExistence type="predicted"/>
<dbReference type="EMBL" id="JAWDJW010008001">
    <property type="protein sequence ID" value="KAK3061201.1"/>
    <property type="molecule type" value="Genomic_DNA"/>
</dbReference>
<sequence length="136" mass="15722">MSLPQNLHVEVISHPADDLEAQYSLRRVSKYFNSFKQLLFPSSFFEPGIREDLLTQLEMYATWFKRDTSKVQVKEVEWKRRKTRSNAQSGKSGPVLRSSEEEDSSEEGDNSSAEMEEGENSSDIQLEEGRVKEEEK</sequence>
<name>A0ACC3D3C2_9PEZI</name>
<evidence type="ECO:0000313" key="2">
    <source>
        <dbReference type="Proteomes" id="UP001186974"/>
    </source>
</evidence>
<accession>A0ACC3D3C2</accession>
<dbReference type="Proteomes" id="UP001186974">
    <property type="component" value="Unassembled WGS sequence"/>
</dbReference>
<keyword evidence="2" id="KW-1185">Reference proteome</keyword>
<protein>
    <submittedName>
        <fullName evidence="1">Uncharacterized protein</fullName>
    </submittedName>
</protein>
<comment type="caution">
    <text evidence="1">The sequence shown here is derived from an EMBL/GenBank/DDBJ whole genome shotgun (WGS) entry which is preliminary data.</text>
</comment>
<evidence type="ECO:0000313" key="1">
    <source>
        <dbReference type="EMBL" id="KAK3061201.1"/>
    </source>
</evidence>